<dbReference type="EMBL" id="MGKD01000020">
    <property type="protein sequence ID" value="OGN19363.1"/>
    <property type="molecule type" value="Genomic_DNA"/>
</dbReference>
<evidence type="ECO:0000313" key="2">
    <source>
        <dbReference type="Proteomes" id="UP000177478"/>
    </source>
</evidence>
<evidence type="ECO:0000313" key="1">
    <source>
        <dbReference type="EMBL" id="OGN19363.1"/>
    </source>
</evidence>
<gene>
    <name evidence="1" type="ORF">A3F25_01460</name>
</gene>
<dbReference type="AlphaFoldDB" id="A0A1F8G206"/>
<reference evidence="1 2" key="1">
    <citation type="journal article" date="2016" name="Nat. Commun.">
        <title>Thousands of microbial genomes shed light on interconnected biogeochemical processes in an aquifer system.</title>
        <authorList>
            <person name="Anantharaman K."/>
            <person name="Brown C.T."/>
            <person name="Hug L.A."/>
            <person name="Sharon I."/>
            <person name="Castelle C.J."/>
            <person name="Probst A.J."/>
            <person name="Thomas B.C."/>
            <person name="Singh A."/>
            <person name="Wilkins M.J."/>
            <person name="Karaoz U."/>
            <person name="Brodie E.L."/>
            <person name="Williams K.H."/>
            <person name="Hubbard S.S."/>
            <person name="Banfield J.F."/>
        </authorList>
    </citation>
    <scope>NUCLEOTIDE SEQUENCE [LARGE SCALE GENOMIC DNA]</scope>
</reference>
<proteinExistence type="predicted"/>
<accession>A0A1F8G206</accession>
<dbReference type="Proteomes" id="UP000177478">
    <property type="component" value="Unassembled WGS sequence"/>
</dbReference>
<name>A0A1F8G206_9BACT</name>
<organism evidence="1 2">
    <name type="scientific">Candidatus Yanofskybacteria bacterium RIFCSPHIGHO2_12_FULL_45_19b</name>
    <dbReference type="NCBI Taxonomy" id="1802689"/>
    <lineage>
        <taxon>Bacteria</taxon>
        <taxon>Candidatus Yanofskyibacteriota</taxon>
    </lineage>
</organism>
<sequence length="96" mass="10273">MRKNLNFSTVVVLLVVTFVLGGIVATNSQGVSAGLSKSNASDHSDSAQAECQDWGASNVATCTAQLNSYIIEQEEAAHRAHCATIWGWIDWTCDSN</sequence>
<comment type="caution">
    <text evidence="1">The sequence shown here is derived from an EMBL/GenBank/DDBJ whole genome shotgun (WGS) entry which is preliminary data.</text>
</comment>
<protein>
    <submittedName>
        <fullName evidence="1">Uncharacterized protein</fullName>
    </submittedName>
</protein>